<proteinExistence type="inferred from homology"/>
<evidence type="ECO:0000256" key="1">
    <source>
        <dbReference type="ARBA" id="ARBA00022737"/>
    </source>
</evidence>
<organism evidence="4 5">
    <name type="scientific">Saccoglossus kowalevskii</name>
    <name type="common">Acorn worm</name>
    <dbReference type="NCBI Taxonomy" id="10224"/>
    <lineage>
        <taxon>Eukaryota</taxon>
        <taxon>Metazoa</taxon>
        <taxon>Hemichordata</taxon>
        <taxon>Enteropneusta</taxon>
        <taxon>Harrimaniidae</taxon>
        <taxon>Saccoglossus</taxon>
    </lineage>
</organism>
<dbReference type="Gene3D" id="1.25.40.10">
    <property type="entry name" value="Tetratricopeptide repeat domain"/>
    <property type="match status" value="1"/>
</dbReference>
<dbReference type="InterPro" id="IPR044244">
    <property type="entry name" value="TTC27/Emw1"/>
</dbReference>
<gene>
    <name evidence="5" type="primary">LOC102803995</name>
</gene>
<evidence type="ECO:0000256" key="3">
    <source>
        <dbReference type="ARBA" id="ARBA00024020"/>
    </source>
</evidence>
<comment type="similarity">
    <text evidence="3">Belongs to the TTC27 family.</text>
</comment>
<dbReference type="InterPro" id="IPR011990">
    <property type="entry name" value="TPR-like_helical_dom_sf"/>
</dbReference>
<dbReference type="Proteomes" id="UP000694865">
    <property type="component" value="Unplaced"/>
</dbReference>
<name>A0ABM0MXV2_SACKO</name>
<evidence type="ECO:0000313" key="5">
    <source>
        <dbReference type="RefSeq" id="XP_006824843.1"/>
    </source>
</evidence>
<evidence type="ECO:0000313" key="4">
    <source>
        <dbReference type="Proteomes" id="UP000694865"/>
    </source>
</evidence>
<keyword evidence="2" id="KW-0802">TPR repeat</keyword>
<dbReference type="PANTHER" id="PTHR16193">
    <property type="entry name" value="TETRATRICOPEPTIDE REPEAT PROTEIN 27"/>
    <property type="match status" value="1"/>
</dbReference>
<dbReference type="GeneID" id="102803995"/>
<keyword evidence="1" id="KW-0677">Repeat</keyword>
<sequence length="274" mass="31355">MGYAAMQAERYDIVVKAYYRCVILDNENFEAWNNLSTAYIKTDQKMKAYRTLQEALRCNYESWKVWENFLWTCTDVGQFEDTIRAYHRLLDLKSHYVDAEVLQILADAVVKGTTDTEGRSASRLKRKALELFGKQTSQVTNNSDVWMAYATLLGRCQSDNETDNDKALQCLQKAHRVRTQAGHWFNEFKSCKETLQESIQLAQAYISCSSKKTNSGESVQLLSSAKLMLKPVLSKVKQTHEDVVSGDIHPDLAETYKAAEQQLQAIVELIQQQK</sequence>
<reference evidence="5" key="1">
    <citation type="submission" date="2025-08" db="UniProtKB">
        <authorList>
            <consortium name="RefSeq"/>
        </authorList>
    </citation>
    <scope>IDENTIFICATION</scope>
    <source>
        <tissue evidence="5">Testes</tissue>
    </source>
</reference>
<evidence type="ECO:0000256" key="2">
    <source>
        <dbReference type="ARBA" id="ARBA00022803"/>
    </source>
</evidence>
<dbReference type="SUPFAM" id="SSF48452">
    <property type="entry name" value="TPR-like"/>
    <property type="match status" value="1"/>
</dbReference>
<accession>A0ABM0MXV2</accession>
<protein>
    <submittedName>
        <fullName evidence="5">Tetratricopeptide repeat protein 27-like</fullName>
    </submittedName>
</protein>
<dbReference type="RefSeq" id="XP_006824843.1">
    <property type="nucleotide sequence ID" value="XM_006824780.1"/>
</dbReference>
<keyword evidence="4" id="KW-1185">Reference proteome</keyword>
<dbReference type="PANTHER" id="PTHR16193:SF0">
    <property type="entry name" value="TETRATRICOPEPTIDE REPEAT PROTEIN 27"/>
    <property type="match status" value="1"/>
</dbReference>